<dbReference type="PANTHER" id="PTHR11908:SF132">
    <property type="entry name" value="ALDEHYDE OXIDASE 1-RELATED"/>
    <property type="match status" value="1"/>
</dbReference>
<dbReference type="Pfam" id="PF01315">
    <property type="entry name" value="Ald_Xan_dh_C"/>
    <property type="match status" value="1"/>
</dbReference>
<keyword evidence="1" id="KW-0500">Molybdenum</keyword>
<dbReference type="GO" id="GO:0004854">
    <property type="term" value="F:xanthine dehydrogenase activity"/>
    <property type="evidence" value="ECO:0007669"/>
    <property type="project" value="UniProtKB-EC"/>
</dbReference>
<dbReference type="Pfam" id="PF02738">
    <property type="entry name" value="MoCoBD_1"/>
    <property type="match status" value="1"/>
</dbReference>
<gene>
    <name evidence="4" type="ORF">ABID43_002328</name>
</gene>
<dbReference type="SUPFAM" id="SSF56003">
    <property type="entry name" value="Molybdenum cofactor-binding domain"/>
    <property type="match status" value="1"/>
</dbReference>
<dbReference type="SMART" id="SM01008">
    <property type="entry name" value="Ald_Xan_dh_C"/>
    <property type="match status" value="1"/>
</dbReference>
<proteinExistence type="predicted"/>
<dbReference type="InterPro" id="IPR000674">
    <property type="entry name" value="Ald_Oxase/Xan_DH_a/b"/>
</dbReference>
<dbReference type="EC" id="1.17.1.4" evidence="4"/>
<evidence type="ECO:0000256" key="1">
    <source>
        <dbReference type="ARBA" id="ARBA00022505"/>
    </source>
</evidence>
<dbReference type="InterPro" id="IPR046867">
    <property type="entry name" value="AldOxase/xan_DH_MoCoBD2"/>
</dbReference>
<dbReference type="InterPro" id="IPR008274">
    <property type="entry name" value="AldOxase/xan_DH_MoCoBD1"/>
</dbReference>
<organism evidence="4 5">
    <name type="scientific">Methylobacterium goesingense</name>
    <dbReference type="NCBI Taxonomy" id="243690"/>
    <lineage>
        <taxon>Bacteria</taxon>
        <taxon>Pseudomonadati</taxon>
        <taxon>Pseudomonadota</taxon>
        <taxon>Alphaproteobacteria</taxon>
        <taxon>Hyphomicrobiales</taxon>
        <taxon>Methylobacteriaceae</taxon>
        <taxon>Methylobacterium</taxon>
    </lineage>
</organism>
<dbReference type="InterPro" id="IPR016208">
    <property type="entry name" value="Ald_Oxase/xanthine_DH-like"/>
</dbReference>
<dbReference type="Gene3D" id="3.30.365.10">
    <property type="entry name" value="Aldehyde oxidase/xanthine dehydrogenase, molybdopterin binding domain"/>
    <property type="match status" value="4"/>
</dbReference>
<dbReference type="InterPro" id="IPR036856">
    <property type="entry name" value="Ald_Oxase/Xan_DH_a/b_sf"/>
</dbReference>
<feature type="domain" description="Aldehyde oxidase/xanthine dehydrogenase a/b hammerhead" evidence="3">
    <location>
        <begin position="28"/>
        <end position="141"/>
    </location>
</feature>
<name>A0ABV2L4N2_9HYPH</name>
<dbReference type="EMBL" id="JBEPMM010000005">
    <property type="protein sequence ID" value="MET3692788.1"/>
    <property type="molecule type" value="Genomic_DNA"/>
</dbReference>
<evidence type="ECO:0000313" key="4">
    <source>
        <dbReference type="EMBL" id="MET3692788.1"/>
    </source>
</evidence>
<comment type="caution">
    <text evidence="4">The sequence shown here is derived from an EMBL/GenBank/DDBJ whole genome shotgun (WGS) entry which is preliminary data.</text>
</comment>
<reference evidence="4 5" key="1">
    <citation type="submission" date="2024-06" db="EMBL/GenBank/DDBJ databases">
        <title>Genomic Encyclopedia of Type Strains, Phase IV (KMG-IV): sequencing the most valuable type-strain genomes for metagenomic binning, comparative biology and taxonomic classification.</title>
        <authorList>
            <person name="Goeker M."/>
        </authorList>
    </citation>
    <scope>NUCLEOTIDE SEQUENCE [LARGE SCALE GENOMIC DNA]</scope>
    <source>
        <strain evidence="4 5">DSM 21331</strain>
    </source>
</reference>
<protein>
    <submittedName>
        <fullName evidence="4">Xanthine dehydrogenase YagR molybdenum-binding subunit</fullName>
        <ecNumber evidence="4">1.17.1.4</ecNumber>
    </submittedName>
</protein>
<evidence type="ECO:0000256" key="2">
    <source>
        <dbReference type="ARBA" id="ARBA00023002"/>
    </source>
</evidence>
<evidence type="ECO:0000259" key="3">
    <source>
        <dbReference type="SMART" id="SM01008"/>
    </source>
</evidence>
<sequence length="758" mass="79376">MAIPADALAHPIRLGQPHPRVEGPAKVTGTIRYASDVPLPGLAHAALVTSTIPRGRIAGFSLEAARAVPGVLGIFTHREFAGAIRPVKHLMAGGYANSGHLPLGSDAVDYAGQIVALVVAESREAAQAGAARVGVRYAPTPFADGFDAPGAETVLLADLKPKHHDPVRGDADAALVRAEVTVSGRYRTPIQHHNPIELYTTTCAWEGPRLTVHEPSRYIGAVRHGLAAQLGLDPADIRVVSGPIGGHFGAKLALAQYTAPVALAARILGRPVSLVASRRDGFTIANYRPESRHDIRLGATRDGRFTALVHEAEVIASRFDPFAMEGTDVTASLYACPAVRTDERAVRVDRNTPGPMRAPPEVPYLFALESAVDEMANALRLDPIELRRRNDTATDPISGRPFSSRPLMACFEAGAEAFGWAERDPVPGRMQDGPWRIGLGCAASARPVKISPATMRVALAAGGRATVETAHHEIGNGITTLLALGAAEWLGIAPESVTVRLGDTDLPAAGLSGGSATTTSLIHTLAQACETLRSRVAAASVAEGGPLSGADPATCRLADGFLVAADGRRAPLDRCLARLGTREVETTTAFTPDGAEPDALAAIESGRMALATGGESVSWAFGAQFARVMVHAETGEIRVPRLLGAFAAGRVLNPLTARSQLTGGMVWGLGSALLEETILDRGHYRNADLAEYLVATAADVPDIEALFVPDPDAAVNPLGLKGLGELGIIGVNAAIANAVFHATGRRIRALPIRVEDLL</sequence>
<dbReference type="RefSeq" id="WP_238282443.1">
    <property type="nucleotide sequence ID" value="NZ_BPQL01000172.1"/>
</dbReference>
<dbReference type="SUPFAM" id="SSF54665">
    <property type="entry name" value="CO dehydrogenase molybdoprotein N-domain-like"/>
    <property type="match status" value="1"/>
</dbReference>
<dbReference type="Gene3D" id="3.90.1170.50">
    <property type="entry name" value="Aldehyde oxidase/xanthine dehydrogenase, a/b hammerhead"/>
    <property type="match status" value="1"/>
</dbReference>
<dbReference type="PANTHER" id="PTHR11908">
    <property type="entry name" value="XANTHINE DEHYDROGENASE"/>
    <property type="match status" value="1"/>
</dbReference>
<evidence type="ECO:0000313" key="5">
    <source>
        <dbReference type="Proteomes" id="UP001549145"/>
    </source>
</evidence>
<dbReference type="Pfam" id="PF20256">
    <property type="entry name" value="MoCoBD_2"/>
    <property type="match status" value="1"/>
</dbReference>
<keyword evidence="5" id="KW-1185">Reference proteome</keyword>
<dbReference type="Proteomes" id="UP001549145">
    <property type="component" value="Unassembled WGS sequence"/>
</dbReference>
<dbReference type="InterPro" id="IPR037165">
    <property type="entry name" value="AldOxase/xan_DH_Mopterin-bd_sf"/>
</dbReference>
<accession>A0ABV2L4N2</accession>
<keyword evidence="2 4" id="KW-0560">Oxidoreductase</keyword>